<dbReference type="EMBL" id="CP150096">
    <property type="protein sequence ID" value="WZN46370.1"/>
    <property type="molecule type" value="Genomic_DNA"/>
</dbReference>
<accession>A0ABZ2Z4A0</accession>
<keyword evidence="3" id="KW-1185">Reference proteome</keyword>
<organism evidence="2 3">
    <name type="scientific">Chitinophaga caseinilytica</name>
    <dbReference type="NCBI Taxonomy" id="2267521"/>
    <lineage>
        <taxon>Bacteria</taxon>
        <taxon>Pseudomonadati</taxon>
        <taxon>Bacteroidota</taxon>
        <taxon>Chitinophagia</taxon>
        <taxon>Chitinophagales</taxon>
        <taxon>Chitinophagaceae</taxon>
        <taxon>Chitinophaga</taxon>
    </lineage>
</organism>
<gene>
    <name evidence="2" type="ORF">WJU22_26125</name>
</gene>
<evidence type="ECO:0000313" key="2">
    <source>
        <dbReference type="EMBL" id="WZN46370.1"/>
    </source>
</evidence>
<feature type="signal peptide" evidence="1">
    <location>
        <begin position="1"/>
        <end position="23"/>
    </location>
</feature>
<dbReference type="RefSeq" id="WP_341841093.1">
    <property type="nucleotide sequence ID" value="NZ_CP149792.1"/>
</dbReference>
<name>A0ABZ2Z4A0_9BACT</name>
<protein>
    <submittedName>
        <fullName evidence="2">Uncharacterized protein</fullName>
    </submittedName>
</protein>
<sequence>MRTVSMSCLLVSALFLVGIRVHAHDLGVAEPEYFDNNDKTKKTEGEGTYRFTAMPKTSLSLDASSRASGFLKQTFNLSSDNAVNVKSTMTIRKGNVTYILPYAGKVAPQVTPVPDMQYHHLQVKLPFRKG</sequence>
<keyword evidence="1" id="KW-0732">Signal</keyword>
<reference evidence="2 3" key="1">
    <citation type="submission" date="2024-03" db="EMBL/GenBank/DDBJ databases">
        <title>Chitinophaga caseinilytica sp. nov., a casein hydrolysing bacterium isolated from forest soil.</title>
        <authorList>
            <person name="Lee D.S."/>
            <person name="Han D.M."/>
            <person name="Baek J.H."/>
            <person name="Choi D.G."/>
            <person name="Jeon J.H."/>
            <person name="Jeon C.O."/>
        </authorList>
    </citation>
    <scope>NUCLEOTIDE SEQUENCE [LARGE SCALE GENOMIC DNA]</scope>
    <source>
        <strain evidence="2 3">KACC 19118</strain>
    </source>
</reference>
<evidence type="ECO:0000256" key="1">
    <source>
        <dbReference type="SAM" id="SignalP"/>
    </source>
</evidence>
<evidence type="ECO:0000313" key="3">
    <source>
        <dbReference type="Proteomes" id="UP001449657"/>
    </source>
</evidence>
<dbReference type="Proteomes" id="UP001449657">
    <property type="component" value="Chromosome"/>
</dbReference>
<proteinExistence type="predicted"/>
<feature type="chain" id="PRO_5045742363" evidence="1">
    <location>
        <begin position="24"/>
        <end position="130"/>
    </location>
</feature>